<dbReference type="eggNOG" id="COG2963">
    <property type="taxonomic scope" value="Bacteria"/>
</dbReference>
<protein>
    <submittedName>
        <fullName evidence="3">Transposase orfA</fullName>
    </submittedName>
</protein>
<dbReference type="Gene3D" id="1.10.10.60">
    <property type="entry name" value="Homeodomain-like"/>
    <property type="match status" value="1"/>
</dbReference>
<keyword evidence="2" id="KW-0175">Coiled coil</keyword>
<gene>
    <name evidence="3" type="ORF">TOL_1225</name>
</gene>
<dbReference type="GO" id="GO:0006313">
    <property type="term" value="P:DNA transposition"/>
    <property type="evidence" value="ECO:0007669"/>
    <property type="project" value="InterPro"/>
</dbReference>
<evidence type="ECO:0000313" key="4">
    <source>
        <dbReference type="Proteomes" id="UP000011866"/>
    </source>
</evidence>
<dbReference type="STRING" id="187493.CN03_12425"/>
<dbReference type="PANTHER" id="PTHR33215">
    <property type="entry name" value="PROTEIN DISTAL ANTENNA"/>
    <property type="match status" value="1"/>
</dbReference>
<dbReference type="GO" id="GO:0004803">
    <property type="term" value="F:transposase activity"/>
    <property type="evidence" value="ECO:0007669"/>
    <property type="project" value="InterPro"/>
</dbReference>
<dbReference type="PANTHER" id="PTHR33215:SF13">
    <property type="entry name" value="PROTEIN DISTAL ANTENNA"/>
    <property type="match status" value="1"/>
</dbReference>
<keyword evidence="4" id="KW-1185">Reference proteome</keyword>
<dbReference type="InterPro" id="IPR002514">
    <property type="entry name" value="Transposase_8"/>
</dbReference>
<dbReference type="SUPFAM" id="SSF46689">
    <property type="entry name" value="Homeodomain-like"/>
    <property type="match status" value="1"/>
</dbReference>
<evidence type="ECO:0000256" key="2">
    <source>
        <dbReference type="SAM" id="Coils"/>
    </source>
</evidence>
<comment type="similarity">
    <text evidence="1">Belongs to the transposase 8 family.</text>
</comment>
<proteinExistence type="inferred from homology"/>
<dbReference type="InterPro" id="IPR009057">
    <property type="entry name" value="Homeodomain-like_sf"/>
</dbReference>
<name>M5DQ67_9GAMM</name>
<reference evidence="3 4" key="1">
    <citation type="journal article" date="2013" name="Genome Announc.">
        <title>Genome Sequence of Thalassolituus oleivorans MIL-1 (DSM 14913T).</title>
        <authorList>
            <person name="Golyshin P.N."/>
            <person name="Werner J."/>
            <person name="Chernikova T.N."/>
            <person name="Tran H."/>
            <person name="Ferrer M."/>
            <person name="Yakimov M.M."/>
            <person name="Teeling H."/>
            <person name="Golyshina O.V."/>
        </authorList>
    </citation>
    <scope>NUCLEOTIDE SEQUENCE [LARGE SCALE GENOMIC DNA]</scope>
    <source>
        <strain evidence="3 4">MIL-1</strain>
    </source>
</reference>
<accession>M5DQ67</accession>
<evidence type="ECO:0000313" key="3">
    <source>
        <dbReference type="EMBL" id="CCU71653.1"/>
    </source>
</evidence>
<sequence>MPKYTKPRKTWQYSNEFKVKAVQLSLIEGVQVKEVAVTLDIHPFMLSRWRKEYREGKIVADKRKKVTEVSSKQAKELSKVKRLEAENRKLKQEVDLLKKWQRFLAEEHQQGIDSSKDSD</sequence>
<evidence type="ECO:0000256" key="1">
    <source>
        <dbReference type="ARBA" id="ARBA00009964"/>
    </source>
</evidence>
<dbReference type="Proteomes" id="UP000011866">
    <property type="component" value="Chromosome"/>
</dbReference>
<dbReference type="InterPro" id="IPR051839">
    <property type="entry name" value="RD_transcriptional_regulator"/>
</dbReference>
<dbReference type="KEGG" id="tol:TOL_1225"/>
<dbReference type="GO" id="GO:0003677">
    <property type="term" value="F:DNA binding"/>
    <property type="evidence" value="ECO:0007669"/>
    <property type="project" value="InterPro"/>
</dbReference>
<dbReference type="Pfam" id="PF01527">
    <property type="entry name" value="HTH_Tnp_1"/>
    <property type="match status" value="1"/>
</dbReference>
<organism evidence="3 4">
    <name type="scientific">Thalassolituus oleivorans MIL-1</name>
    <dbReference type="NCBI Taxonomy" id="1298593"/>
    <lineage>
        <taxon>Bacteria</taxon>
        <taxon>Pseudomonadati</taxon>
        <taxon>Pseudomonadota</taxon>
        <taxon>Gammaproteobacteria</taxon>
        <taxon>Oceanospirillales</taxon>
        <taxon>Oceanospirillaceae</taxon>
        <taxon>Thalassolituus</taxon>
    </lineage>
</organism>
<feature type="coiled-coil region" evidence="2">
    <location>
        <begin position="73"/>
        <end position="100"/>
    </location>
</feature>
<dbReference type="HOGENOM" id="CLU_027402_33_2_6"/>
<dbReference type="EMBL" id="HF680312">
    <property type="protein sequence ID" value="CCU71653.1"/>
    <property type="molecule type" value="Genomic_DNA"/>
</dbReference>
<dbReference type="PATRIC" id="fig|1298593.3.peg.1178"/>
<dbReference type="AlphaFoldDB" id="M5DQ67"/>